<dbReference type="Pfam" id="PF00583">
    <property type="entry name" value="Acetyltransf_1"/>
    <property type="match status" value="1"/>
</dbReference>
<dbReference type="Proteomes" id="UP001139263">
    <property type="component" value="Unassembled WGS sequence"/>
</dbReference>
<dbReference type="CDD" id="cd04301">
    <property type="entry name" value="NAT_SF"/>
    <property type="match status" value="1"/>
</dbReference>
<protein>
    <submittedName>
        <fullName evidence="2">N-acetyltransferase YycN</fullName>
        <ecNumber evidence="2">2.3.1.-</ecNumber>
    </submittedName>
</protein>
<dbReference type="Gene3D" id="3.40.630.30">
    <property type="match status" value="1"/>
</dbReference>
<evidence type="ECO:0000313" key="2">
    <source>
        <dbReference type="EMBL" id="MCI0184424.1"/>
    </source>
</evidence>
<keyword evidence="3" id="KW-1185">Reference proteome</keyword>
<feature type="domain" description="N-acetyltransferase" evidence="1">
    <location>
        <begin position="18"/>
        <end position="156"/>
    </location>
</feature>
<dbReference type="InterPro" id="IPR016181">
    <property type="entry name" value="Acyl_CoA_acyltransferase"/>
</dbReference>
<sequence>MISLVQMTEKQYEKFFEEAIREYVEENVNEGRWLQSESIERAAKETNELLPNGIYTNGHFLCSLHHEEAGVIGAIWYAVKETNGEKSAFIYIIQIYSEFQGKGYGTHALMALETDLASMNVSSIGLHVFGHNKRAYQLYAKMGYIPTSIKMVKRLD</sequence>
<dbReference type="EMBL" id="JALBUF010000013">
    <property type="protein sequence ID" value="MCI0184424.1"/>
    <property type="molecule type" value="Genomic_DNA"/>
</dbReference>
<accession>A0A9X1VAQ0</accession>
<evidence type="ECO:0000313" key="3">
    <source>
        <dbReference type="Proteomes" id="UP001139263"/>
    </source>
</evidence>
<dbReference type="RefSeq" id="WP_241716083.1">
    <property type="nucleotide sequence ID" value="NZ_JALBUF010000013.1"/>
</dbReference>
<proteinExistence type="predicted"/>
<dbReference type="GO" id="GO:0016747">
    <property type="term" value="F:acyltransferase activity, transferring groups other than amino-acyl groups"/>
    <property type="evidence" value="ECO:0007669"/>
    <property type="project" value="InterPro"/>
</dbReference>
<name>A0A9X1VAQ0_9BACL</name>
<dbReference type="PANTHER" id="PTHR43259">
    <property type="entry name" value="SPT10P"/>
    <property type="match status" value="1"/>
</dbReference>
<dbReference type="InterPro" id="IPR052829">
    <property type="entry name" value="N-acetyltransferase_domain"/>
</dbReference>
<dbReference type="EC" id="2.3.1.-" evidence="2"/>
<keyword evidence="2" id="KW-0012">Acyltransferase</keyword>
<organism evidence="2 3">
    <name type="scientific">Sulfoacidibacillus ferrooxidans</name>
    <dbReference type="NCBI Taxonomy" id="2005001"/>
    <lineage>
        <taxon>Bacteria</taxon>
        <taxon>Bacillati</taxon>
        <taxon>Bacillota</taxon>
        <taxon>Bacilli</taxon>
        <taxon>Bacillales</taxon>
        <taxon>Alicyclobacillaceae</taxon>
        <taxon>Sulfoacidibacillus</taxon>
    </lineage>
</organism>
<dbReference type="PROSITE" id="PS51186">
    <property type="entry name" value="GNAT"/>
    <property type="match status" value="1"/>
</dbReference>
<reference evidence="2" key="1">
    <citation type="submission" date="2022-03" db="EMBL/GenBank/DDBJ databases">
        <title>Draft Genome Sequence of Firmicute Strain S0AB, a Heterotrophic Iron/Sulfur-Oxidizing Extreme Acidophile.</title>
        <authorList>
            <person name="Vergara E."/>
            <person name="Pakostova E."/>
            <person name="Johnson D.B."/>
            <person name="Holmes D.S."/>
        </authorList>
    </citation>
    <scope>NUCLEOTIDE SEQUENCE</scope>
    <source>
        <strain evidence="2">S0AB</strain>
    </source>
</reference>
<comment type="caution">
    <text evidence="2">The sequence shown here is derived from an EMBL/GenBank/DDBJ whole genome shotgun (WGS) entry which is preliminary data.</text>
</comment>
<gene>
    <name evidence="2" type="primary">yycN</name>
    <name evidence="2" type="ORF">MM817_02721</name>
</gene>
<dbReference type="SUPFAM" id="SSF55729">
    <property type="entry name" value="Acyl-CoA N-acyltransferases (Nat)"/>
    <property type="match status" value="1"/>
</dbReference>
<evidence type="ECO:0000259" key="1">
    <source>
        <dbReference type="PROSITE" id="PS51186"/>
    </source>
</evidence>
<dbReference type="InterPro" id="IPR000182">
    <property type="entry name" value="GNAT_dom"/>
</dbReference>
<keyword evidence="2" id="KW-0808">Transferase</keyword>
<dbReference type="PANTHER" id="PTHR43259:SF1">
    <property type="entry name" value="N-ACETYLTRANSFERASE DOMAIN-CONTAINING PROTEIN"/>
    <property type="match status" value="1"/>
</dbReference>
<dbReference type="AlphaFoldDB" id="A0A9X1VAQ0"/>